<evidence type="ECO:0000313" key="6">
    <source>
        <dbReference type="EMBL" id="PHZ15048.1"/>
    </source>
</evidence>
<dbReference type="SUPFAM" id="SSF51905">
    <property type="entry name" value="FAD/NAD(P)-binding domain"/>
    <property type="match status" value="1"/>
</dbReference>
<evidence type="ECO:0000313" key="7">
    <source>
        <dbReference type="Proteomes" id="UP000242254"/>
    </source>
</evidence>
<keyword evidence="4" id="KW-0560">Oxidoreductase</keyword>
<dbReference type="Proteomes" id="UP000242254">
    <property type="component" value="Unassembled WGS sequence"/>
</dbReference>
<dbReference type="AlphaFoldDB" id="A0A2G4T214"/>
<protein>
    <submittedName>
        <fullName evidence="6">FAD/NAD(P)-binding domain-containing protein</fullName>
    </submittedName>
</protein>
<reference evidence="6 7" key="1">
    <citation type="journal article" date="2016" name="Proc. Natl. Acad. Sci. U.S.A.">
        <title>Lipid metabolic changes in an early divergent fungus govern the establishment of a mutualistic symbiosis with endobacteria.</title>
        <authorList>
            <person name="Lastovetsky O.A."/>
            <person name="Gaspar M.L."/>
            <person name="Mondo S.J."/>
            <person name="LaButti K.M."/>
            <person name="Sandor L."/>
            <person name="Grigoriev I.V."/>
            <person name="Henry S.A."/>
            <person name="Pawlowska T.E."/>
        </authorList>
    </citation>
    <scope>NUCLEOTIDE SEQUENCE [LARGE SCALE GENOMIC DNA]</scope>
    <source>
        <strain evidence="6 7">ATCC 52813</strain>
    </source>
</reference>
<dbReference type="GO" id="GO:0050661">
    <property type="term" value="F:NADP binding"/>
    <property type="evidence" value="ECO:0007669"/>
    <property type="project" value="InterPro"/>
</dbReference>
<keyword evidence="7" id="KW-1185">Reference proteome</keyword>
<dbReference type="InterPro" id="IPR050346">
    <property type="entry name" value="FMO-like"/>
</dbReference>
<organism evidence="6 7">
    <name type="scientific">Rhizopus microsporus ATCC 52813</name>
    <dbReference type="NCBI Taxonomy" id="1340429"/>
    <lineage>
        <taxon>Eukaryota</taxon>
        <taxon>Fungi</taxon>
        <taxon>Fungi incertae sedis</taxon>
        <taxon>Mucoromycota</taxon>
        <taxon>Mucoromycotina</taxon>
        <taxon>Mucoromycetes</taxon>
        <taxon>Mucorales</taxon>
        <taxon>Mucorineae</taxon>
        <taxon>Rhizopodaceae</taxon>
        <taxon>Rhizopus</taxon>
    </lineage>
</organism>
<name>A0A2G4T214_RHIZD</name>
<keyword evidence="2" id="KW-0285">Flavoprotein</keyword>
<dbReference type="InterPro" id="IPR036188">
    <property type="entry name" value="FAD/NAD-bd_sf"/>
</dbReference>
<evidence type="ECO:0000256" key="1">
    <source>
        <dbReference type="ARBA" id="ARBA00009183"/>
    </source>
</evidence>
<feature type="region of interest" description="Disordered" evidence="5">
    <location>
        <begin position="74"/>
        <end position="105"/>
    </location>
</feature>
<evidence type="ECO:0000256" key="2">
    <source>
        <dbReference type="ARBA" id="ARBA00022630"/>
    </source>
</evidence>
<dbReference type="GO" id="GO:0004499">
    <property type="term" value="F:N,N-dimethylaniline monooxygenase activity"/>
    <property type="evidence" value="ECO:0007669"/>
    <property type="project" value="InterPro"/>
</dbReference>
<dbReference type="InterPro" id="IPR020946">
    <property type="entry name" value="Flavin_mOase-like"/>
</dbReference>
<sequence>MTTERVVSFQELVDLIHNDAQVALDHPFIFKKPIKNVAVIGAGPYGLCSARHLRDAGLNVKVFERNSSVGGIWKYSDTAPPKPKMPTSRISLDDGNTDDVPKDGTKRTRMYEITPELRQRIFRKCPPSGCYRDLFTNIPSQHLAYPDFAFPEGTSGLVTHQEMLAYFERYATTFNLMELIDFGTSVDIAVKTADDEWELVLSKYDVYPSGFVKETKWREKFDAVVAASGVHQEPYVPDIKDLTAFNKMWPVKVAHSKQFRRPEDFKDKASKGFKINILNVLLIGVRVSGVDIARSLEGFAKSITMALKGDFTTPFPVENIIRAKIPKCVDVKCEVASFSNPEGEVDGSITFQDGTVLNDVDQVIFCTGYTHSLGYLDGLIIREEEYQSSAKPKFIDVPPSHVVLGRKYPLNAYHEVFLMSDPTLCFVGMPRMFSITPYFDTQAQVVARVWSGNACIPTAELMCQLADSFNPGLPLDDLYACDRRRREIYVGWLNYQAEKLGKADLPEIKNFDESYEEEGARLANAWGDLSEANFQNVKQRLLNELETC</sequence>
<dbReference type="STRING" id="1340429.A0A2G4T214"/>
<dbReference type="PRINTS" id="PR00419">
    <property type="entry name" value="ADXRDTASE"/>
</dbReference>
<keyword evidence="3" id="KW-0274">FAD</keyword>
<gene>
    <name evidence="6" type="ORF">RHIMIDRAFT_199559</name>
</gene>
<dbReference type="RefSeq" id="XP_023468756.1">
    <property type="nucleotide sequence ID" value="XM_023606386.1"/>
</dbReference>
<accession>A0A2G4T214</accession>
<evidence type="ECO:0000256" key="5">
    <source>
        <dbReference type="SAM" id="MobiDB-lite"/>
    </source>
</evidence>
<dbReference type="EMBL" id="KZ303845">
    <property type="protein sequence ID" value="PHZ15048.1"/>
    <property type="molecule type" value="Genomic_DNA"/>
</dbReference>
<dbReference type="GO" id="GO:0050660">
    <property type="term" value="F:flavin adenine dinucleotide binding"/>
    <property type="evidence" value="ECO:0007669"/>
    <property type="project" value="InterPro"/>
</dbReference>
<dbReference type="Pfam" id="PF00743">
    <property type="entry name" value="FMO-like"/>
    <property type="match status" value="2"/>
</dbReference>
<dbReference type="PANTHER" id="PTHR23023">
    <property type="entry name" value="DIMETHYLANILINE MONOOXYGENASE"/>
    <property type="match status" value="1"/>
</dbReference>
<comment type="similarity">
    <text evidence="1">Belongs to the FMO family.</text>
</comment>
<evidence type="ECO:0000256" key="3">
    <source>
        <dbReference type="ARBA" id="ARBA00022827"/>
    </source>
</evidence>
<evidence type="ECO:0000256" key="4">
    <source>
        <dbReference type="ARBA" id="ARBA00023002"/>
    </source>
</evidence>
<dbReference type="Pfam" id="PF13450">
    <property type="entry name" value="NAD_binding_8"/>
    <property type="match status" value="1"/>
</dbReference>
<dbReference type="Gene3D" id="3.50.50.60">
    <property type="entry name" value="FAD/NAD(P)-binding domain"/>
    <property type="match status" value="2"/>
</dbReference>
<dbReference type="GeneID" id="35437376"/>
<proteinExistence type="inferred from homology"/>